<dbReference type="InterPro" id="IPR001312">
    <property type="entry name" value="Hexokinase"/>
</dbReference>
<evidence type="ECO:0000256" key="11">
    <source>
        <dbReference type="ARBA" id="ARBA00048160"/>
    </source>
</evidence>
<dbReference type="FunFam" id="3.30.420.40:FF:000805">
    <property type="entry name" value="Hexokinase-2"/>
    <property type="match status" value="1"/>
</dbReference>
<dbReference type="GeneID" id="62198809"/>
<dbReference type="GO" id="GO:0001678">
    <property type="term" value="P:intracellular glucose homeostasis"/>
    <property type="evidence" value="ECO:0007669"/>
    <property type="project" value="InterPro"/>
</dbReference>
<keyword evidence="4 12" id="KW-0808">Transferase</keyword>
<dbReference type="EMBL" id="JAAABM010000001">
    <property type="protein sequence ID" value="KAF7681608.1"/>
    <property type="molecule type" value="Genomic_DNA"/>
</dbReference>
<dbReference type="GO" id="GO:0019158">
    <property type="term" value="F:mannokinase activity"/>
    <property type="evidence" value="ECO:0007669"/>
    <property type="project" value="TreeGrafter"/>
</dbReference>
<keyword evidence="5 12" id="KW-0547">Nucleotide-binding</keyword>
<keyword evidence="7 12" id="KW-0067">ATP-binding</keyword>
<dbReference type="GO" id="GO:0006096">
    <property type="term" value="P:glycolytic process"/>
    <property type="evidence" value="ECO:0007669"/>
    <property type="project" value="UniProtKB-UniPathway"/>
</dbReference>
<comment type="similarity">
    <text evidence="3 12">Belongs to the hexokinase family.</text>
</comment>
<dbReference type="Pfam" id="PF00349">
    <property type="entry name" value="Hexokinase_1"/>
    <property type="match status" value="1"/>
</dbReference>
<evidence type="ECO:0000256" key="8">
    <source>
        <dbReference type="ARBA" id="ARBA00023152"/>
    </source>
</evidence>
<comment type="pathway">
    <text evidence="2">Carbohydrate metabolism; hexose metabolism.</text>
</comment>
<dbReference type="InterPro" id="IPR019807">
    <property type="entry name" value="Hexokinase_BS"/>
</dbReference>
<comment type="pathway">
    <text evidence="1">Carbohydrate degradation; glycolysis; D-glyceraldehyde 3-phosphate and glycerone phosphate from D-glucose: step 1/4.</text>
</comment>
<protein>
    <recommendedName>
        <fullName evidence="12">Phosphotransferase</fullName>
        <ecNumber evidence="12">2.7.1.-</ecNumber>
    </recommendedName>
</protein>
<reference evidence="15" key="2">
    <citation type="submission" date="2020-08" db="EMBL/GenBank/DDBJ databases">
        <title>Draft Genome Sequence of Cumin Blight Pathogen Alternaria burnsii.</title>
        <authorList>
            <person name="Feng Z."/>
        </authorList>
    </citation>
    <scope>NUCLEOTIDE SEQUENCE</scope>
    <source>
        <strain evidence="15">CBS107.38</strain>
    </source>
</reference>
<dbReference type="GO" id="GO:0005524">
    <property type="term" value="F:ATP binding"/>
    <property type="evidence" value="ECO:0007669"/>
    <property type="project" value="UniProtKB-UniRule"/>
</dbReference>
<dbReference type="UniPathway" id="UPA00109">
    <property type="reaction ID" value="UER00180"/>
</dbReference>
<evidence type="ECO:0000313" key="15">
    <source>
        <dbReference type="EMBL" id="KAF7681608.1"/>
    </source>
</evidence>
<dbReference type="Gene3D" id="3.40.367.20">
    <property type="match status" value="1"/>
</dbReference>
<dbReference type="GO" id="GO:0005536">
    <property type="term" value="F:D-glucose binding"/>
    <property type="evidence" value="ECO:0007669"/>
    <property type="project" value="InterPro"/>
</dbReference>
<evidence type="ECO:0000259" key="13">
    <source>
        <dbReference type="Pfam" id="PF00349"/>
    </source>
</evidence>
<dbReference type="GO" id="GO:0004340">
    <property type="term" value="F:glucokinase activity"/>
    <property type="evidence" value="ECO:0007669"/>
    <property type="project" value="TreeGrafter"/>
</dbReference>
<reference evidence="15" key="1">
    <citation type="submission" date="2020-01" db="EMBL/GenBank/DDBJ databases">
        <authorList>
            <person name="Feng Z.H.Z."/>
        </authorList>
    </citation>
    <scope>NUCLEOTIDE SEQUENCE</scope>
    <source>
        <strain evidence="15">CBS107.38</strain>
    </source>
</reference>
<comment type="catalytic activity">
    <reaction evidence="11">
        <text>D-glucose + ATP = D-glucose 6-phosphate + ADP + H(+)</text>
        <dbReference type="Rhea" id="RHEA:17825"/>
        <dbReference type="ChEBI" id="CHEBI:4167"/>
        <dbReference type="ChEBI" id="CHEBI:15378"/>
        <dbReference type="ChEBI" id="CHEBI:30616"/>
        <dbReference type="ChEBI" id="CHEBI:61548"/>
        <dbReference type="ChEBI" id="CHEBI:456216"/>
        <dbReference type="EC" id="2.7.1.1"/>
    </reaction>
    <physiologicalReaction direction="left-to-right" evidence="11">
        <dbReference type="Rhea" id="RHEA:17826"/>
    </physiologicalReaction>
</comment>
<evidence type="ECO:0000256" key="10">
    <source>
        <dbReference type="ARBA" id="ARBA00047905"/>
    </source>
</evidence>
<dbReference type="PROSITE" id="PS00378">
    <property type="entry name" value="HEXOKINASE_1"/>
    <property type="match status" value="1"/>
</dbReference>
<evidence type="ECO:0000313" key="16">
    <source>
        <dbReference type="Proteomes" id="UP000596902"/>
    </source>
</evidence>
<dbReference type="Gene3D" id="1.10.287.1250">
    <property type="match status" value="1"/>
</dbReference>
<keyword evidence="6 12" id="KW-0418">Kinase</keyword>
<dbReference type="GO" id="GO:0005739">
    <property type="term" value="C:mitochondrion"/>
    <property type="evidence" value="ECO:0007669"/>
    <property type="project" value="TreeGrafter"/>
</dbReference>
<accession>A0A8H7EMX3</accession>
<dbReference type="GO" id="GO:0006013">
    <property type="term" value="P:mannose metabolic process"/>
    <property type="evidence" value="ECO:0007669"/>
    <property type="project" value="TreeGrafter"/>
</dbReference>
<dbReference type="SUPFAM" id="SSF53067">
    <property type="entry name" value="Actin-like ATPase domain"/>
    <property type="match status" value="2"/>
</dbReference>
<comment type="catalytic activity">
    <reaction evidence="10">
        <text>D-fructose + ATP = D-fructose 6-phosphate + ADP + H(+)</text>
        <dbReference type="Rhea" id="RHEA:16125"/>
        <dbReference type="ChEBI" id="CHEBI:15378"/>
        <dbReference type="ChEBI" id="CHEBI:30616"/>
        <dbReference type="ChEBI" id="CHEBI:37721"/>
        <dbReference type="ChEBI" id="CHEBI:61527"/>
        <dbReference type="ChEBI" id="CHEBI:456216"/>
        <dbReference type="EC" id="2.7.1.1"/>
    </reaction>
    <physiologicalReaction direction="left-to-right" evidence="10">
        <dbReference type="Rhea" id="RHEA:16126"/>
    </physiologicalReaction>
</comment>
<organism evidence="15 16">
    <name type="scientific">Alternaria burnsii</name>
    <dbReference type="NCBI Taxonomy" id="1187904"/>
    <lineage>
        <taxon>Eukaryota</taxon>
        <taxon>Fungi</taxon>
        <taxon>Dikarya</taxon>
        <taxon>Ascomycota</taxon>
        <taxon>Pezizomycotina</taxon>
        <taxon>Dothideomycetes</taxon>
        <taxon>Pleosporomycetidae</taxon>
        <taxon>Pleosporales</taxon>
        <taxon>Pleosporineae</taxon>
        <taxon>Pleosporaceae</taxon>
        <taxon>Alternaria</taxon>
        <taxon>Alternaria sect. Alternaria</taxon>
    </lineage>
</organism>
<evidence type="ECO:0000256" key="9">
    <source>
        <dbReference type="ARBA" id="ARBA00044613"/>
    </source>
</evidence>
<dbReference type="PROSITE" id="PS51748">
    <property type="entry name" value="HEXOKINASE_2"/>
    <property type="match status" value="1"/>
</dbReference>
<dbReference type="InterPro" id="IPR022673">
    <property type="entry name" value="Hexokinase_C"/>
</dbReference>
<comment type="caution">
    <text evidence="15">The sequence shown here is derived from an EMBL/GenBank/DDBJ whole genome shotgun (WGS) entry which is preliminary data.</text>
</comment>
<evidence type="ECO:0000256" key="6">
    <source>
        <dbReference type="ARBA" id="ARBA00022777"/>
    </source>
</evidence>
<feature type="domain" description="Hexokinase C-terminal" evidence="14">
    <location>
        <begin position="247"/>
        <end position="503"/>
    </location>
</feature>
<dbReference type="FunFam" id="3.40.367.20:FF:000004">
    <property type="entry name" value="Phosphotransferase"/>
    <property type="match status" value="1"/>
</dbReference>
<comment type="catalytic activity">
    <reaction evidence="9">
        <text>a D-hexose + ATP = a D-hexose 6-phosphate + ADP + H(+)</text>
        <dbReference type="Rhea" id="RHEA:22740"/>
        <dbReference type="ChEBI" id="CHEBI:4194"/>
        <dbReference type="ChEBI" id="CHEBI:15378"/>
        <dbReference type="ChEBI" id="CHEBI:30616"/>
        <dbReference type="ChEBI" id="CHEBI:229467"/>
        <dbReference type="ChEBI" id="CHEBI:456216"/>
        <dbReference type="EC" id="2.7.1.1"/>
    </reaction>
    <physiologicalReaction direction="left-to-right" evidence="9">
        <dbReference type="Rhea" id="RHEA:22741"/>
    </physiologicalReaction>
</comment>
<dbReference type="Gene3D" id="3.30.420.40">
    <property type="match status" value="1"/>
</dbReference>
<dbReference type="GO" id="GO:0005829">
    <property type="term" value="C:cytosol"/>
    <property type="evidence" value="ECO:0007669"/>
    <property type="project" value="TreeGrafter"/>
</dbReference>
<evidence type="ECO:0000256" key="3">
    <source>
        <dbReference type="ARBA" id="ARBA00009225"/>
    </source>
</evidence>
<dbReference type="PANTHER" id="PTHR19443">
    <property type="entry name" value="HEXOKINASE"/>
    <property type="match status" value="1"/>
</dbReference>
<evidence type="ECO:0000256" key="1">
    <source>
        <dbReference type="ARBA" id="ARBA00004888"/>
    </source>
</evidence>
<dbReference type="EC" id="2.7.1.-" evidence="12"/>
<proteinExistence type="inferred from homology"/>
<evidence type="ECO:0000259" key="14">
    <source>
        <dbReference type="Pfam" id="PF03727"/>
    </source>
</evidence>
<evidence type="ECO:0000256" key="5">
    <source>
        <dbReference type="ARBA" id="ARBA00022741"/>
    </source>
</evidence>
<dbReference type="InterPro" id="IPR022672">
    <property type="entry name" value="Hexokinase_N"/>
</dbReference>
<dbReference type="InterPro" id="IPR043129">
    <property type="entry name" value="ATPase_NBD"/>
</dbReference>
<name>A0A8H7EMX3_9PLEO</name>
<dbReference type="Pfam" id="PF03727">
    <property type="entry name" value="Hexokinase_2"/>
    <property type="match status" value="1"/>
</dbReference>
<gene>
    <name evidence="15" type="ORF">GT037_000584</name>
</gene>
<dbReference type="Proteomes" id="UP000596902">
    <property type="component" value="Unassembled WGS sequence"/>
</dbReference>
<feature type="domain" description="Hexokinase N-terminal" evidence="13">
    <location>
        <begin position="37"/>
        <end position="240"/>
    </location>
</feature>
<evidence type="ECO:0000256" key="4">
    <source>
        <dbReference type="ARBA" id="ARBA00022679"/>
    </source>
</evidence>
<keyword evidence="8 12" id="KW-0324">Glycolysis</keyword>
<dbReference type="AlphaFoldDB" id="A0A8H7EMX3"/>
<evidence type="ECO:0000256" key="2">
    <source>
        <dbReference type="ARBA" id="ARBA00005028"/>
    </source>
</evidence>
<sequence length="516" mass="57775">MSSSAGQRIDEESCTSWRQRSELEKMADLPQALDDELARLDNQFWIPRTKLEEIVSRFCEELEEGLAKDKQNIPMNVTWVHNLPTGKEKGTIMTLDLGGTNLRVCKVDLYGDEGRKQGDGKYGMEQEQYKLPEKLKKGESDALWNFIAEKVEAFFKDHKLDQQYNTQKPMPLGFTFSYPATQDRIDHAVLQTWTKGFDIKGVEGQDAAKQLREKLQERKLPVDLICVINDTVGAMIASAYNDPETIIGGIFGTGCNAAFMASLSSIAKLDPNDERITDASSHNGAVKGEEKMAINCEYGAFDNSHRVLPRTKYDKKIDAESPRPGEQTFEKLSAGLYLGEIFRLILVELLDRGLVFNQDSNQDTRKLREPYIIDTGFLSQIEDDESHKFTKTHELFQSILSLQPSDVEIELSRRLAEMIAVRGARLCACGVAAICTKEDIKKGHVAADGSVANKHPKFKRRWTKALGEVLGWKEEECGEGEGPIAITSAEDGSGLGCAIIGAMELERRTKKELIKR</sequence>
<evidence type="ECO:0000256" key="12">
    <source>
        <dbReference type="RuleBase" id="RU362007"/>
    </source>
</evidence>
<keyword evidence="16" id="KW-1185">Reference proteome</keyword>
<dbReference type="PRINTS" id="PR00475">
    <property type="entry name" value="HEXOKINASE"/>
</dbReference>
<dbReference type="GO" id="GO:0008865">
    <property type="term" value="F:fructokinase activity"/>
    <property type="evidence" value="ECO:0007669"/>
    <property type="project" value="TreeGrafter"/>
</dbReference>
<evidence type="ECO:0000256" key="7">
    <source>
        <dbReference type="ARBA" id="ARBA00022840"/>
    </source>
</evidence>
<dbReference type="RefSeq" id="XP_038791487.1">
    <property type="nucleotide sequence ID" value="XM_038925631.1"/>
</dbReference>
<dbReference type="GO" id="GO:0006006">
    <property type="term" value="P:glucose metabolic process"/>
    <property type="evidence" value="ECO:0007669"/>
    <property type="project" value="TreeGrafter"/>
</dbReference>
<dbReference type="PANTHER" id="PTHR19443:SF16">
    <property type="entry name" value="HEXOKINASE TYPE 1-RELATED"/>
    <property type="match status" value="1"/>
</dbReference>
<dbReference type="OrthoDB" id="419537at2759"/>